<protein>
    <submittedName>
        <fullName evidence="1 2">Ester cyclase</fullName>
    </submittedName>
</protein>
<dbReference type="Pfam" id="PF07366">
    <property type="entry name" value="SnoaL"/>
    <property type="match status" value="1"/>
</dbReference>
<gene>
    <name evidence="1" type="ORF">GO485_22865</name>
    <name evidence="2" type="ORF">IP92_00587</name>
</gene>
<dbReference type="SUPFAM" id="SSF54427">
    <property type="entry name" value="NTF2-like"/>
    <property type="match status" value="1"/>
</dbReference>
<dbReference type="Proteomes" id="UP000437862">
    <property type="component" value="Chromosome"/>
</dbReference>
<keyword evidence="4" id="KW-1185">Reference proteome</keyword>
<name>A0A562Q5Y9_9BURK</name>
<dbReference type="GO" id="GO:0030638">
    <property type="term" value="P:polyketide metabolic process"/>
    <property type="evidence" value="ECO:0007669"/>
    <property type="project" value="InterPro"/>
</dbReference>
<reference evidence="2" key="2">
    <citation type="submission" date="2019-07" db="EMBL/GenBank/DDBJ databases">
        <authorList>
            <person name="Whitman W."/>
            <person name="Huntemann M."/>
            <person name="Clum A."/>
            <person name="Pillay M."/>
            <person name="Palaniappan K."/>
            <person name="Varghese N."/>
            <person name="Mikhailova N."/>
            <person name="Stamatis D."/>
            <person name="Reddy T."/>
            <person name="Daum C."/>
            <person name="Shapiro N."/>
            <person name="Ivanova N."/>
            <person name="Kyrpides N."/>
            <person name="Woyke T."/>
        </authorList>
    </citation>
    <scope>NUCLEOTIDE SEQUENCE</scope>
    <source>
        <strain evidence="2">CGMCC 1.10685</strain>
    </source>
</reference>
<dbReference type="InterPro" id="IPR032710">
    <property type="entry name" value="NTF2-like_dom_sf"/>
</dbReference>
<dbReference type="Gene3D" id="3.10.450.50">
    <property type="match status" value="1"/>
</dbReference>
<dbReference type="RefSeq" id="WP_145872999.1">
    <property type="nucleotide sequence ID" value="NZ_CP046904.1"/>
</dbReference>
<dbReference type="PANTHER" id="PTHR38436:SF1">
    <property type="entry name" value="ESTER CYCLASE"/>
    <property type="match status" value="1"/>
</dbReference>
<dbReference type="OrthoDB" id="9182871at2"/>
<dbReference type="InterPro" id="IPR009959">
    <property type="entry name" value="Cyclase_SnoaL-like"/>
</dbReference>
<dbReference type="Proteomes" id="UP000315112">
    <property type="component" value="Unassembled WGS sequence"/>
</dbReference>
<organism evidence="2 3">
    <name type="scientific">Pseudoduganella flava</name>
    <dbReference type="NCBI Taxonomy" id="871742"/>
    <lineage>
        <taxon>Bacteria</taxon>
        <taxon>Pseudomonadati</taxon>
        <taxon>Pseudomonadota</taxon>
        <taxon>Betaproteobacteria</taxon>
        <taxon>Burkholderiales</taxon>
        <taxon>Oxalobacteraceae</taxon>
        <taxon>Telluria group</taxon>
        <taxon>Pseudoduganella</taxon>
    </lineage>
</organism>
<dbReference type="EMBL" id="CP046904">
    <property type="protein sequence ID" value="QGZ41613.1"/>
    <property type="molecule type" value="Genomic_DNA"/>
</dbReference>
<accession>A0A562Q5Y9</accession>
<evidence type="ECO:0000313" key="3">
    <source>
        <dbReference type="Proteomes" id="UP000315112"/>
    </source>
</evidence>
<dbReference type="EMBL" id="VLKW01000001">
    <property type="protein sequence ID" value="TWI51600.1"/>
    <property type="molecule type" value="Genomic_DNA"/>
</dbReference>
<evidence type="ECO:0000313" key="4">
    <source>
        <dbReference type="Proteomes" id="UP000437862"/>
    </source>
</evidence>
<reference evidence="1 4" key="3">
    <citation type="submission" date="2019-12" db="EMBL/GenBank/DDBJ databases">
        <title>Draft Genome Sequences of Six Type Strains of the Genus Massilia.</title>
        <authorList>
            <person name="Miess H."/>
            <person name="Frediansyah A."/>
            <person name="Goeker M."/>
            <person name="Gross H."/>
        </authorList>
    </citation>
    <scope>NUCLEOTIDE SEQUENCE [LARGE SCALE GENOMIC DNA]</scope>
    <source>
        <strain evidence="1 4">DSM 26639</strain>
    </source>
</reference>
<dbReference type="AlphaFoldDB" id="A0A562Q5Y9"/>
<dbReference type="PANTHER" id="PTHR38436">
    <property type="entry name" value="POLYKETIDE CYCLASE SNOAL-LIKE DOMAIN"/>
    <property type="match status" value="1"/>
</dbReference>
<sequence length="144" mass="15948">MNTVEQNKEVVRTLYEDCINAGRLDMLERLIAPDFTGPKGERGPHEYRATIDAVRTGFPGVRFHLEDLFGEGDRVAARWTFHALHGGPFVGLPPSGARVTQTGNVIFQLRDGQIIRTWLQADRLGVLQQIGAVPRAFASPSKPL</sequence>
<evidence type="ECO:0000313" key="1">
    <source>
        <dbReference type="EMBL" id="QGZ41613.1"/>
    </source>
</evidence>
<evidence type="ECO:0000313" key="2">
    <source>
        <dbReference type="EMBL" id="TWI51600.1"/>
    </source>
</evidence>
<proteinExistence type="predicted"/>
<reference evidence="2 3" key="1">
    <citation type="journal article" date="2015" name="Stand. Genomic Sci.">
        <title>Genomic Encyclopedia of Bacterial and Archaeal Type Strains, Phase III: the genomes of soil and plant-associated and newly described type strains.</title>
        <authorList>
            <person name="Whitman W.B."/>
            <person name="Woyke T."/>
            <person name="Klenk H.P."/>
            <person name="Zhou Y."/>
            <person name="Lilburn T.G."/>
            <person name="Beck B.J."/>
            <person name="De Vos P."/>
            <person name="Vandamme P."/>
            <person name="Eisen J.A."/>
            <person name="Garrity G."/>
            <person name="Hugenholtz P."/>
            <person name="Kyrpides N.C."/>
        </authorList>
    </citation>
    <scope>NUCLEOTIDE SEQUENCE [LARGE SCALE GENOMIC DNA]</scope>
    <source>
        <strain evidence="2 3">CGMCC 1.10685</strain>
    </source>
</reference>